<sequence>MTSSASEKKPMTDEELIGFLKDRLMLITSQLATLKLEDYPDQMRVDRAIRISVHAVDEIEDHYTKF</sequence>
<dbReference type="AlphaFoldDB" id="A0AAI9DBR8"/>
<name>A0AAI9DBR8_PROST</name>
<comment type="caution">
    <text evidence="1">The sequence shown here is derived from an EMBL/GenBank/DDBJ whole genome shotgun (WGS) entry which is preliminary data.</text>
</comment>
<reference evidence="1" key="1">
    <citation type="submission" date="2024-02" db="EMBL/GenBank/DDBJ databases">
        <authorList>
            <consortium name="Clinical and Environmental Microbiology Branch: Whole genome sequencing antimicrobial resistance pathogens in the healthcare setting"/>
        </authorList>
    </citation>
    <scope>NUCLEOTIDE SEQUENCE</scope>
    <source>
        <strain evidence="1">2021GO-0154</strain>
    </source>
</reference>
<protein>
    <submittedName>
        <fullName evidence="1">Uncharacterized protein</fullName>
    </submittedName>
</protein>
<proteinExistence type="predicted"/>
<dbReference type="EMBL" id="ABMABF030000006">
    <property type="protein sequence ID" value="EMJ5134312.1"/>
    <property type="molecule type" value="Genomic_DNA"/>
</dbReference>
<gene>
    <name evidence="1" type="ORF">RG298_002043</name>
</gene>
<accession>A0AAI9DBR8</accession>
<evidence type="ECO:0000313" key="1">
    <source>
        <dbReference type="EMBL" id="EMJ5134312.1"/>
    </source>
</evidence>
<organism evidence="1">
    <name type="scientific">Providencia stuartii</name>
    <dbReference type="NCBI Taxonomy" id="588"/>
    <lineage>
        <taxon>Bacteria</taxon>
        <taxon>Pseudomonadati</taxon>
        <taxon>Pseudomonadota</taxon>
        <taxon>Gammaproteobacteria</taxon>
        <taxon>Enterobacterales</taxon>
        <taxon>Morganellaceae</taxon>
        <taxon>Providencia</taxon>
    </lineage>
</organism>